<gene>
    <name evidence="1" type="ORF">G7067_13000</name>
</gene>
<evidence type="ECO:0000313" key="2">
    <source>
        <dbReference type="Proteomes" id="UP000501387"/>
    </source>
</evidence>
<proteinExistence type="predicted"/>
<organism evidence="1 2">
    <name type="scientific">Leucobacter insecticola</name>
    <dbReference type="NCBI Taxonomy" id="2714934"/>
    <lineage>
        <taxon>Bacteria</taxon>
        <taxon>Bacillati</taxon>
        <taxon>Actinomycetota</taxon>
        <taxon>Actinomycetes</taxon>
        <taxon>Micrococcales</taxon>
        <taxon>Microbacteriaceae</taxon>
        <taxon>Leucobacter</taxon>
    </lineage>
</organism>
<accession>A0A6G8FLA0</accession>
<name>A0A6G8FLA0_9MICO</name>
<evidence type="ECO:0000313" key="1">
    <source>
        <dbReference type="EMBL" id="QIM17118.1"/>
    </source>
</evidence>
<dbReference type="AlphaFoldDB" id="A0A6G8FLA0"/>
<sequence>MSSERFGGLTVVPGLGIALGDTGGAHVVFAVAGILSRSQAGEETVYSWGNIDSVDAEVPDTLWPTPVIGDVIIPLAFAVFAATAEVPDVKPLSITLIMDGVETRLDLAPHHAVGYRRRHARAIERLIVTLVEAPKYRSLLDQPAAILSRLKRNQLTRE</sequence>
<dbReference type="EMBL" id="CP049934">
    <property type="protein sequence ID" value="QIM17118.1"/>
    <property type="molecule type" value="Genomic_DNA"/>
</dbReference>
<dbReference type="RefSeq" id="WP_166325177.1">
    <property type="nucleotide sequence ID" value="NZ_CP049934.1"/>
</dbReference>
<dbReference type="Proteomes" id="UP000501387">
    <property type="component" value="Chromosome"/>
</dbReference>
<protein>
    <submittedName>
        <fullName evidence="1">Uncharacterized protein</fullName>
    </submittedName>
</protein>
<reference evidence="1 2" key="1">
    <citation type="submission" date="2020-03" db="EMBL/GenBank/DDBJ databases">
        <title>Leucobacter sp. nov., isolated from beetles.</title>
        <authorList>
            <person name="Hyun D.-W."/>
            <person name="Bae J.-W."/>
        </authorList>
    </citation>
    <scope>NUCLEOTIDE SEQUENCE [LARGE SCALE GENOMIC DNA]</scope>
    <source>
        <strain evidence="1 2">HDW9B</strain>
    </source>
</reference>
<keyword evidence="2" id="KW-1185">Reference proteome</keyword>
<dbReference type="KEGG" id="lins:G7067_13000"/>